<dbReference type="EMBL" id="JAEHOD010000049">
    <property type="protein sequence ID" value="KAG2436532.1"/>
    <property type="molecule type" value="Genomic_DNA"/>
</dbReference>
<protein>
    <submittedName>
        <fullName evidence="3">Uncharacterized protein</fullName>
    </submittedName>
</protein>
<name>A0A835T3U5_9CHLO</name>
<gene>
    <name evidence="3" type="ORF">HYH02_011470</name>
</gene>
<keyword evidence="2" id="KW-0472">Membrane</keyword>
<keyword evidence="2" id="KW-0812">Transmembrane</keyword>
<evidence type="ECO:0000313" key="4">
    <source>
        <dbReference type="Proteomes" id="UP000613740"/>
    </source>
</evidence>
<organism evidence="3 4">
    <name type="scientific">Chlamydomonas schloesseri</name>
    <dbReference type="NCBI Taxonomy" id="2026947"/>
    <lineage>
        <taxon>Eukaryota</taxon>
        <taxon>Viridiplantae</taxon>
        <taxon>Chlorophyta</taxon>
        <taxon>core chlorophytes</taxon>
        <taxon>Chlorophyceae</taxon>
        <taxon>CS clade</taxon>
        <taxon>Chlamydomonadales</taxon>
        <taxon>Chlamydomonadaceae</taxon>
        <taxon>Chlamydomonas</taxon>
    </lineage>
</organism>
<accession>A0A835T3U5</accession>
<reference evidence="3" key="1">
    <citation type="journal article" date="2020" name="bioRxiv">
        <title>Comparative genomics of Chlamydomonas.</title>
        <authorList>
            <person name="Craig R.J."/>
            <person name="Hasan A.R."/>
            <person name="Ness R.W."/>
            <person name="Keightley P.D."/>
        </authorList>
    </citation>
    <scope>NUCLEOTIDE SEQUENCE</scope>
    <source>
        <strain evidence="3">CCAP 11/173</strain>
    </source>
</reference>
<feature type="compositionally biased region" description="Low complexity" evidence="1">
    <location>
        <begin position="29"/>
        <end position="44"/>
    </location>
</feature>
<comment type="caution">
    <text evidence="3">The sequence shown here is derived from an EMBL/GenBank/DDBJ whole genome shotgun (WGS) entry which is preliminary data.</text>
</comment>
<proteinExistence type="predicted"/>
<keyword evidence="4" id="KW-1185">Reference proteome</keyword>
<feature type="region of interest" description="Disordered" evidence="1">
    <location>
        <begin position="24"/>
        <end position="44"/>
    </location>
</feature>
<sequence length="105" mass="10409">MSQELKAAGGKKYRKTRTVKCGMAKVQKAASSDAGPGPSTSSAPGSAGFLRLAQLVAVIIAAGIAAGAAVGLKASFAGGQVRANADVKSGDKLSSVHRDLPIETA</sequence>
<evidence type="ECO:0000256" key="2">
    <source>
        <dbReference type="SAM" id="Phobius"/>
    </source>
</evidence>
<evidence type="ECO:0000313" key="3">
    <source>
        <dbReference type="EMBL" id="KAG2436532.1"/>
    </source>
</evidence>
<feature type="transmembrane region" description="Helical" evidence="2">
    <location>
        <begin position="52"/>
        <end position="72"/>
    </location>
</feature>
<dbReference type="AlphaFoldDB" id="A0A835T3U5"/>
<keyword evidence="2" id="KW-1133">Transmembrane helix</keyword>
<dbReference type="Proteomes" id="UP000613740">
    <property type="component" value="Unassembled WGS sequence"/>
</dbReference>
<evidence type="ECO:0000256" key="1">
    <source>
        <dbReference type="SAM" id="MobiDB-lite"/>
    </source>
</evidence>